<gene>
    <name evidence="1" type="ORF">AKJ29_15280</name>
</gene>
<accession>A0A0P7J6V9</accession>
<organism evidence="1 2">
    <name type="scientific">Aliiroseovarius crassostreae</name>
    <dbReference type="NCBI Taxonomy" id="154981"/>
    <lineage>
        <taxon>Bacteria</taxon>
        <taxon>Pseudomonadati</taxon>
        <taxon>Pseudomonadota</taxon>
        <taxon>Alphaproteobacteria</taxon>
        <taxon>Rhodobacterales</taxon>
        <taxon>Paracoccaceae</taxon>
        <taxon>Aliiroseovarius</taxon>
    </lineage>
</organism>
<dbReference type="Proteomes" id="UP000050471">
    <property type="component" value="Unassembled WGS sequence"/>
</dbReference>
<sequence>MQYEFKGKSLHSAISKAVRKTSLQCKGTASGSVESGSAGNYKILEMDLEIEKGQTYTVSWTTAATSSDNDYGIKIAVAPDLQGPSTAVASNGDGDWQFSLGEWYGKTKVIFEVTYAYPILTFWNKPSFEVTVA</sequence>
<reference evidence="1 2" key="1">
    <citation type="submission" date="2015-09" db="EMBL/GenBank/DDBJ databases">
        <title>Draft genome sequence of Aliiroseovarius crassostreae CV919-312TSm, the causative agent of Roseovarius Oyster Disease (formerly Juvenile Oyster Disease).</title>
        <authorList>
            <person name="Kessner L."/>
            <person name="Spinard E."/>
            <person name="Nelson D."/>
        </authorList>
    </citation>
    <scope>NUCLEOTIDE SEQUENCE [LARGE SCALE GENOMIC DNA]</scope>
    <source>
        <strain evidence="1 2">CV919-312</strain>
    </source>
</reference>
<proteinExistence type="predicted"/>
<evidence type="ECO:0000313" key="1">
    <source>
        <dbReference type="EMBL" id="KPN64024.1"/>
    </source>
</evidence>
<dbReference type="EMBL" id="LKBA01000004">
    <property type="protein sequence ID" value="KPN64024.1"/>
    <property type="molecule type" value="Genomic_DNA"/>
</dbReference>
<name>A0A0P7J6V9_9RHOB</name>
<evidence type="ECO:0000313" key="2">
    <source>
        <dbReference type="Proteomes" id="UP000050471"/>
    </source>
</evidence>
<protein>
    <submittedName>
        <fullName evidence="1">Uncharacterized protein</fullName>
    </submittedName>
</protein>
<comment type="caution">
    <text evidence="1">The sequence shown here is derived from an EMBL/GenBank/DDBJ whole genome shotgun (WGS) entry which is preliminary data.</text>
</comment>
<keyword evidence="2" id="KW-1185">Reference proteome</keyword>
<dbReference type="RefSeq" id="WP_055187870.1">
    <property type="nucleotide sequence ID" value="NZ_FPBS01000035.1"/>
</dbReference>
<dbReference type="AlphaFoldDB" id="A0A0P7J6V9"/>